<proteinExistence type="predicted"/>
<dbReference type="AlphaFoldDB" id="A0A8J5QL91"/>
<accession>A0A8J5QL91</accession>
<protein>
    <submittedName>
        <fullName evidence="2">Uncharacterized protein</fullName>
    </submittedName>
</protein>
<dbReference type="OrthoDB" id="5875297at2759"/>
<dbReference type="Proteomes" id="UP000729913">
    <property type="component" value="Unassembled WGS sequence"/>
</dbReference>
<evidence type="ECO:0000256" key="1">
    <source>
        <dbReference type="SAM" id="MobiDB-lite"/>
    </source>
</evidence>
<dbReference type="Pfam" id="PF15320">
    <property type="entry name" value="RAM"/>
    <property type="match status" value="1"/>
</dbReference>
<evidence type="ECO:0000313" key="2">
    <source>
        <dbReference type="EMBL" id="KAG8034535.1"/>
    </source>
</evidence>
<reference evidence="2" key="2">
    <citation type="submission" date="2021-04" db="EMBL/GenBank/DDBJ databases">
        <title>Genome-wide patterns of bracovirus chromosomal integration into multiple host tissues during parasitism.</title>
        <authorList>
            <person name="Chebbi M.A.C."/>
        </authorList>
    </citation>
    <scope>NUCLEOTIDE SEQUENCE</scope>
    <source>
        <tissue evidence="2">Whole body</tissue>
    </source>
</reference>
<dbReference type="GO" id="GO:0106005">
    <property type="term" value="P:RNA 5'-cap (guanine-N7)-methylation"/>
    <property type="evidence" value="ECO:0007669"/>
    <property type="project" value="InterPro"/>
</dbReference>
<evidence type="ECO:0000313" key="3">
    <source>
        <dbReference type="Proteomes" id="UP000729913"/>
    </source>
</evidence>
<feature type="compositionally biased region" description="Basic and acidic residues" evidence="1">
    <location>
        <begin position="77"/>
        <end position="91"/>
    </location>
</feature>
<name>A0A8J5QL91_9HYME</name>
<dbReference type="GO" id="GO:0031533">
    <property type="term" value="C:mRNA capping enzyme complex"/>
    <property type="evidence" value="ECO:0007669"/>
    <property type="project" value="InterPro"/>
</dbReference>
<gene>
    <name evidence="2" type="ORF">G9C98_007611</name>
</gene>
<dbReference type="InterPro" id="IPR028271">
    <property type="entry name" value="RAMAC"/>
</dbReference>
<organism evidence="2 3">
    <name type="scientific">Cotesia typhae</name>
    <dbReference type="NCBI Taxonomy" id="2053667"/>
    <lineage>
        <taxon>Eukaryota</taxon>
        <taxon>Metazoa</taxon>
        <taxon>Ecdysozoa</taxon>
        <taxon>Arthropoda</taxon>
        <taxon>Hexapoda</taxon>
        <taxon>Insecta</taxon>
        <taxon>Pterygota</taxon>
        <taxon>Neoptera</taxon>
        <taxon>Endopterygota</taxon>
        <taxon>Hymenoptera</taxon>
        <taxon>Apocrita</taxon>
        <taxon>Ichneumonoidea</taxon>
        <taxon>Braconidae</taxon>
        <taxon>Microgastrinae</taxon>
        <taxon>Cotesia</taxon>
    </lineage>
</organism>
<dbReference type="GO" id="GO:0003723">
    <property type="term" value="F:RNA binding"/>
    <property type="evidence" value="ECO:0007669"/>
    <property type="project" value="InterPro"/>
</dbReference>
<comment type="caution">
    <text evidence="2">The sequence shown here is derived from an EMBL/GenBank/DDBJ whole genome shotgun (WGS) entry which is preliminary data.</text>
</comment>
<dbReference type="EMBL" id="JAAOIC020000067">
    <property type="protein sequence ID" value="KAG8034535.1"/>
    <property type="molecule type" value="Genomic_DNA"/>
</dbReference>
<feature type="region of interest" description="Disordered" evidence="1">
    <location>
        <begin position="67"/>
        <end position="91"/>
    </location>
</feature>
<reference evidence="2" key="1">
    <citation type="submission" date="2020-03" db="EMBL/GenBank/DDBJ databases">
        <authorList>
            <person name="Chebbi M.A."/>
            <person name="Drezen J.M."/>
        </authorList>
    </citation>
    <scope>NUCLEOTIDE SEQUENCE</scope>
    <source>
        <tissue evidence="2">Whole body</tissue>
    </source>
</reference>
<sequence length="110" mass="13568">MSEEVKKRIADDDKKIELTEEQKLFLAECEEEFKFLYTDDDPEYVKSKQLRDVERKEPPIVDPWYCKQPRNARGNYRPKDFRGMKDRERGDRVDKHYGRHHMYHRNSRLY</sequence>
<keyword evidence="3" id="KW-1185">Reference proteome</keyword>